<reference evidence="2" key="1">
    <citation type="journal article" date="2019" name="Int. J. Syst. Evol. Microbiol.">
        <title>The Global Catalogue of Microorganisms (GCM) 10K type strain sequencing project: providing services to taxonomists for standard genome sequencing and annotation.</title>
        <authorList>
            <consortium name="The Broad Institute Genomics Platform"/>
            <consortium name="The Broad Institute Genome Sequencing Center for Infectious Disease"/>
            <person name="Wu L."/>
            <person name="Ma J."/>
        </authorList>
    </citation>
    <scope>NUCLEOTIDE SEQUENCE [LARGE SCALE GENOMIC DNA]</scope>
    <source>
        <strain evidence="2">CGMCC 1.18575</strain>
    </source>
</reference>
<comment type="caution">
    <text evidence="1">The sequence shown here is derived from an EMBL/GenBank/DDBJ whole genome shotgun (WGS) entry which is preliminary data.</text>
</comment>
<keyword evidence="2" id="KW-1185">Reference proteome</keyword>
<dbReference type="Proteomes" id="UP001596113">
    <property type="component" value="Unassembled WGS sequence"/>
</dbReference>
<sequence length="341" mass="40823">MQRHKILEPFSPFNEIYFRNCFYNALFPVIRHFGRTEDCYILNESHSYEMDEETYQIYHATKYLRSDQELLEYINIAGPRLDLRDNVVSRIVQAIDDGHPVIVFVDCFYLSIRPDTFHKLHCLHSLLIHGYDTERQLFHIIEHEYRDSYLYEKRNVPFQDIVVSCQNIHDSLNWGNDLPIGQEYYLRDPQQIFDRERSQLGLRARYIESALSGMAEQMDALKVLASFGCLLESVVLEETKLQVYLEGNFDLLFQRLTDIINNHVVRKYQIRKVFQDTVFIADLDQIINDWQLIRSVFGKYQYSSFYQPRSFQFLLRKLEEAAEVERRFLGNYQRFLQQWGS</sequence>
<dbReference type="EMBL" id="JBHSMI010000067">
    <property type="protein sequence ID" value="MFC5407302.1"/>
    <property type="molecule type" value="Genomic_DNA"/>
</dbReference>
<name>A0ABW0I7R2_9BACL</name>
<dbReference type="RefSeq" id="WP_378139847.1">
    <property type="nucleotide sequence ID" value="NZ_JBHSMI010000067.1"/>
</dbReference>
<evidence type="ECO:0000313" key="1">
    <source>
        <dbReference type="EMBL" id="MFC5407302.1"/>
    </source>
</evidence>
<protein>
    <recommendedName>
        <fullName evidence="3">Butirosin biosynthesis protein H N-terminal domain-containing protein</fullName>
    </recommendedName>
</protein>
<evidence type="ECO:0000313" key="2">
    <source>
        <dbReference type="Proteomes" id="UP001596113"/>
    </source>
</evidence>
<proteinExistence type="predicted"/>
<gene>
    <name evidence="1" type="ORF">ACFPOF_31620</name>
</gene>
<accession>A0ABW0I7R2</accession>
<organism evidence="1 2">
    <name type="scientific">Cohnella soli</name>
    <dbReference type="NCBI Taxonomy" id="425005"/>
    <lineage>
        <taxon>Bacteria</taxon>
        <taxon>Bacillati</taxon>
        <taxon>Bacillota</taxon>
        <taxon>Bacilli</taxon>
        <taxon>Bacillales</taxon>
        <taxon>Paenibacillaceae</taxon>
        <taxon>Cohnella</taxon>
    </lineage>
</organism>
<evidence type="ECO:0008006" key="3">
    <source>
        <dbReference type="Google" id="ProtNLM"/>
    </source>
</evidence>